<feature type="compositionally biased region" description="Basic and acidic residues" evidence="1">
    <location>
        <begin position="528"/>
        <end position="540"/>
    </location>
</feature>
<feature type="region of interest" description="Disordered" evidence="1">
    <location>
        <begin position="580"/>
        <end position="607"/>
    </location>
</feature>
<gene>
    <name evidence="2" type="ORF">TOPH_08890</name>
</gene>
<accession>A0A0L0MYD8</accession>
<dbReference type="Proteomes" id="UP000036947">
    <property type="component" value="Unassembled WGS sequence"/>
</dbReference>
<sequence length="669" mass="73000">MSASKSIFLFQQFRQVQDCVTQCSRALHAIKSPDAEHEEKLAHVKARLKEAWQHIYACQNSVARPDIEDKIVGYGRELEKLEISHKAGLEDAETTFHHRTEAVLKRLCEELITALGPSLVEESLRSLSGADQHLPDGSINNSQGMAREELAQSATHRGFASDRGITEKTANKVSRSKAWSAVLLLPTENLKHVGVPDTIESLGLADDVPQCYDYNPQKKIFQWREEYKDGACLVSQREYPVMYFDGLDFPSKSAVGWVAAKDLRNFDAKDTKIRKLIEHSGQVRKFLKERERTRSEEPRTGAGAESGEAALASGEGVRGLQPATPTKDCDDPEDSWPDAIRQSTSERHSDMTTGGVQAPRWTGHPPSRCHDTVTIGSSFNGHYVDSHPPVNAQAVATSSNPTPEANLAPRAEGQDHIATGPSKKPFVNGAELARVAETGLGIVQTITLEGRPPSRSEEAPARQSPRPTSPWRTQASSALYRQKENGQFPDSELLPIRDGTSHEQPGNATWRSAPRNGAASDRNLGHARSVERPGGPHRDSTSSSLRVLHPIPHAPLDVSGGPQAICNVRLPSIRSSFRQAASPHPILPRPSAASTSSVNGPNQASLFDSTPFRAERTWPGDPVFHTACVAIPSTPEAAHPRDRSSHGPAYAATSTSRLLNNSVEYRYSG</sequence>
<dbReference type="AlphaFoldDB" id="A0A0L0MYD8"/>
<evidence type="ECO:0000313" key="3">
    <source>
        <dbReference type="Proteomes" id="UP000036947"/>
    </source>
</evidence>
<feature type="region of interest" description="Disordered" evidence="1">
    <location>
        <begin position="392"/>
        <end position="424"/>
    </location>
</feature>
<comment type="caution">
    <text evidence="2">The sequence shown here is derived from an EMBL/GenBank/DDBJ whole genome shotgun (WGS) entry which is preliminary data.</text>
</comment>
<organism evidence="2 3">
    <name type="scientific">Tolypocladium ophioglossoides (strain CBS 100239)</name>
    <name type="common">Snaketongue truffleclub</name>
    <name type="synonym">Elaphocordyceps ophioglossoides</name>
    <dbReference type="NCBI Taxonomy" id="1163406"/>
    <lineage>
        <taxon>Eukaryota</taxon>
        <taxon>Fungi</taxon>
        <taxon>Dikarya</taxon>
        <taxon>Ascomycota</taxon>
        <taxon>Pezizomycotina</taxon>
        <taxon>Sordariomycetes</taxon>
        <taxon>Hypocreomycetidae</taxon>
        <taxon>Hypocreales</taxon>
        <taxon>Ophiocordycipitaceae</taxon>
        <taxon>Tolypocladium</taxon>
    </lineage>
</organism>
<feature type="compositionally biased region" description="Polar residues" evidence="1">
    <location>
        <begin position="592"/>
        <end position="607"/>
    </location>
</feature>
<feature type="region of interest" description="Disordered" evidence="1">
    <location>
        <begin position="634"/>
        <end position="655"/>
    </location>
</feature>
<evidence type="ECO:0000256" key="1">
    <source>
        <dbReference type="SAM" id="MobiDB-lite"/>
    </source>
</evidence>
<evidence type="ECO:0000313" key="2">
    <source>
        <dbReference type="EMBL" id="KND86490.1"/>
    </source>
</evidence>
<dbReference type="STRING" id="1163406.A0A0L0MYD8"/>
<feature type="region of interest" description="Disordered" evidence="1">
    <location>
        <begin position="287"/>
        <end position="366"/>
    </location>
</feature>
<dbReference type="EMBL" id="LFRF01000056">
    <property type="protein sequence ID" value="KND86490.1"/>
    <property type="molecule type" value="Genomic_DNA"/>
</dbReference>
<protein>
    <submittedName>
        <fullName evidence="2">Uncharacterized protein</fullName>
    </submittedName>
</protein>
<feature type="region of interest" description="Disordered" evidence="1">
    <location>
        <begin position="444"/>
        <end position="544"/>
    </location>
</feature>
<keyword evidence="3" id="KW-1185">Reference proteome</keyword>
<reference evidence="2 3" key="1">
    <citation type="journal article" date="2015" name="BMC Genomics">
        <title>The genome of the truffle-parasite Tolypocladium ophioglossoides and the evolution of antifungal peptaibiotics.</title>
        <authorList>
            <person name="Quandt C.A."/>
            <person name="Bushley K.E."/>
            <person name="Spatafora J.W."/>
        </authorList>
    </citation>
    <scope>NUCLEOTIDE SEQUENCE [LARGE SCALE GENOMIC DNA]</scope>
    <source>
        <strain evidence="2 3">CBS 100239</strain>
    </source>
</reference>
<feature type="region of interest" description="Disordered" evidence="1">
    <location>
        <begin position="148"/>
        <end position="168"/>
    </location>
</feature>
<feature type="compositionally biased region" description="Low complexity" evidence="1">
    <location>
        <begin position="300"/>
        <end position="315"/>
    </location>
</feature>
<proteinExistence type="predicted"/>
<name>A0A0L0MYD8_TOLOC</name>
<feature type="compositionally biased region" description="Basic and acidic residues" evidence="1">
    <location>
        <begin position="287"/>
        <end position="299"/>
    </location>
</feature>
<dbReference type="OrthoDB" id="5234017at2759"/>
<feature type="compositionally biased region" description="Polar residues" evidence="1">
    <location>
        <begin position="470"/>
        <end position="479"/>
    </location>
</feature>
<feature type="compositionally biased region" description="Polar residues" evidence="1">
    <location>
        <begin position="394"/>
        <end position="403"/>
    </location>
</feature>